<dbReference type="Gene3D" id="3.80.10.10">
    <property type="entry name" value="Ribonuclease Inhibitor"/>
    <property type="match status" value="1"/>
</dbReference>
<name>A0AAV4SQH1_9ARAC</name>
<gene>
    <name evidence="1" type="primary">AVEN_167223_1</name>
    <name evidence="1" type="ORF">CDAR_239411</name>
</gene>
<evidence type="ECO:0000313" key="2">
    <source>
        <dbReference type="Proteomes" id="UP001054837"/>
    </source>
</evidence>
<organism evidence="1 2">
    <name type="scientific">Caerostris darwini</name>
    <dbReference type="NCBI Taxonomy" id="1538125"/>
    <lineage>
        <taxon>Eukaryota</taxon>
        <taxon>Metazoa</taxon>
        <taxon>Ecdysozoa</taxon>
        <taxon>Arthropoda</taxon>
        <taxon>Chelicerata</taxon>
        <taxon>Arachnida</taxon>
        <taxon>Araneae</taxon>
        <taxon>Araneomorphae</taxon>
        <taxon>Entelegynae</taxon>
        <taxon>Araneoidea</taxon>
        <taxon>Araneidae</taxon>
        <taxon>Caerostris</taxon>
    </lineage>
</organism>
<protein>
    <submittedName>
        <fullName evidence="1">Uncharacterized protein</fullName>
    </submittedName>
</protein>
<evidence type="ECO:0000313" key="1">
    <source>
        <dbReference type="EMBL" id="GIY35466.1"/>
    </source>
</evidence>
<dbReference type="Proteomes" id="UP001054837">
    <property type="component" value="Unassembled WGS sequence"/>
</dbReference>
<sequence length="490" mass="56785">MNPPTLYKICIREVSRYLTEGVWNKADENPVSRLPRSIASDLMKHSFSQQTLTFENSRLLLTCGLVISLDIKHTIRRDDNLMLFQMFTKDSGQTLRCLHLECHTFNKTRDLETLFQGCSKLKDLHIQFPFDLNLLRNYKLRSLKLHCCKSFEQNYSLEQDTKFRTLASSMQTLENFSICINNISLAMLGLNVLFSFFKYKTVASILMNCRRILSVGLVDSLLAINYIHTSLGYSPVYELRRCFWRILNYRDTNKSFLPSSYEQAILRAVLSCPYLKKLIFHVSYIEGIIPLRNLQNLTYLILYFSHCEGDILPTFQFLLKKIGHQLKYLAVIGIENFPINMVCRYCKNLETLAIDGRNISFESKEISPELLCLTSLSIIDVDRSVLFLLPKCPNLKWLSLHNAECLNDELLQTVMEGDTLSQLKQLFILHCSISRSGLRLLLERTRSIDKIYVHSMRFEISSVLETLGMQNINIDGTVENFPPYLDTCDF</sequence>
<dbReference type="EMBL" id="BPLQ01008169">
    <property type="protein sequence ID" value="GIY35466.1"/>
    <property type="molecule type" value="Genomic_DNA"/>
</dbReference>
<keyword evidence="2" id="KW-1185">Reference proteome</keyword>
<reference evidence="1 2" key="1">
    <citation type="submission" date="2021-06" db="EMBL/GenBank/DDBJ databases">
        <title>Caerostris darwini draft genome.</title>
        <authorList>
            <person name="Kono N."/>
            <person name="Arakawa K."/>
        </authorList>
    </citation>
    <scope>NUCLEOTIDE SEQUENCE [LARGE SCALE GENOMIC DNA]</scope>
</reference>
<dbReference type="SUPFAM" id="SSF52047">
    <property type="entry name" value="RNI-like"/>
    <property type="match status" value="1"/>
</dbReference>
<accession>A0AAV4SQH1</accession>
<dbReference type="AlphaFoldDB" id="A0AAV4SQH1"/>
<proteinExistence type="predicted"/>
<dbReference type="InterPro" id="IPR032675">
    <property type="entry name" value="LRR_dom_sf"/>
</dbReference>
<comment type="caution">
    <text evidence="1">The sequence shown here is derived from an EMBL/GenBank/DDBJ whole genome shotgun (WGS) entry which is preliminary data.</text>
</comment>